<name>A0ABQ7FUE1_DUNSA</name>
<evidence type="ECO:0008006" key="3">
    <source>
        <dbReference type="Google" id="ProtNLM"/>
    </source>
</evidence>
<dbReference type="EMBL" id="MU071477">
    <property type="protein sequence ID" value="KAF5826029.1"/>
    <property type="molecule type" value="Genomic_DNA"/>
</dbReference>
<keyword evidence="2" id="KW-1185">Reference proteome</keyword>
<reference evidence="1" key="1">
    <citation type="submission" date="2017-08" db="EMBL/GenBank/DDBJ databases">
        <authorList>
            <person name="Polle J.E."/>
            <person name="Barry K."/>
            <person name="Cushman J."/>
            <person name="Schmutz J."/>
            <person name="Tran D."/>
            <person name="Hathwaick L.T."/>
            <person name="Yim W.C."/>
            <person name="Jenkins J."/>
            <person name="Mckie-Krisberg Z.M."/>
            <person name="Prochnik S."/>
            <person name="Lindquist E."/>
            <person name="Dockter R.B."/>
            <person name="Adam C."/>
            <person name="Molina H."/>
            <person name="Bunkerborg J."/>
            <person name="Jin E."/>
            <person name="Buchheim M."/>
            <person name="Magnuson J."/>
        </authorList>
    </citation>
    <scope>NUCLEOTIDE SEQUENCE</scope>
    <source>
        <strain evidence="1">CCAP 19/18</strain>
    </source>
</reference>
<sequence length="133" mass="14542">MSGGVVQGCTREHQFLVVQKHCSPVVVLQVQDACAVCAHTHCCTNSKFQGKQMPFSEARHIETNNPEGILVCLWSGLPAALGDCSQALRALTQRYRAVWQAACSTSAQRWRAGTMKQSTFLRTPRNTHLDGAG</sequence>
<protein>
    <recommendedName>
        <fullName evidence="3">Encoded protein</fullName>
    </recommendedName>
</protein>
<proteinExistence type="predicted"/>
<accession>A0ABQ7FUE1</accession>
<evidence type="ECO:0000313" key="1">
    <source>
        <dbReference type="EMBL" id="KAF5826029.1"/>
    </source>
</evidence>
<evidence type="ECO:0000313" key="2">
    <source>
        <dbReference type="Proteomes" id="UP000815325"/>
    </source>
</evidence>
<gene>
    <name evidence="1" type="ORF">DUNSADRAFT_5317</name>
</gene>
<organism evidence="1 2">
    <name type="scientific">Dunaliella salina</name>
    <name type="common">Green alga</name>
    <name type="synonym">Protococcus salinus</name>
    <dbReference type="NCBI Taxonomy" id="3046"/>
    <lineage>
        <taxon>Eukaryota</taxon>
        <taxon>Viridiplantae</taxon>
        <taxon>Chlorophyta</taxon>
        <taxon>core chlorophytes</taxon>
        <taxon>Chlorophyceae</taxon>
        <taxon>CS clade</taxon>
        <taxon>Chlamydomonadales</taxon>
        <taxon>Dunaliellaceae</taxon>
        <taxon>Dunaliella</taxon>
    </lineage>
</organism>
<comment type="caution">
    <text evidence="1">The sequence shown here is derived from an EMBL/GenBank/DDBJ whole genome shotgun (WGS) entry which is preliminary data.</text>
</comment>
<dbReference type="Proteomes" id="UP000815325">
    <property type="component" value="Unassembled WGS sequence"/>
</dbReference>